<accession>A0AA95C6D4</accession>
<gene>
    <name evidence="1" type="ORF">NPHMPGLK_00261</name>
</gene>
<name>A0AA95C6D4_9CAUD</name>
<dbReference type="EMBL" id="OP380605">
    <property type="protein sequence ID" value="UYD60596.1"/>
    <property type="molecule type" value="Genomic_DNA"/>
</dbReference>
<evidence type="ECO:0000313" key="1">
    <source>
        <dbReference type="EMBL" id="UYD60596.1"/>
    </source>
</evidence>
<protein>
    <submittedName>
        <fullName evidence="1">Uncharacterized protein</fullName>
    </submittedName>
</protein>
<organism evidence="1">
    <name type="scientific">Aeromonas phage vB_AehM_DM2</name>
    <dbReference type="NCBI Taxonomy" id="2973716"/>
    <lineage>
        <taxon>Viruses</taxon>
        <taxon>Duplodnaviria</taxon>
        <taxon>Heunggongvirae</taxon>
        <taxon>Uroviricota</taxon>
        <taxon>Caudoviricetes</taxon>
        <taxon>Pantevenvirales</taxon>
        <taxon>Straboviridae</taxon>
        <taxon>Biquartavirus</taxon>
    </lineage>
</organism>
<sequence length="88" mass="10404">MNFEVLKNGEYCDFNNSITVKGVKFFRETDGEIYVSRDGIMSKPLFQVLPNKSDRDEFERVWLEVIACYHQNIINQHREAIEQIFIDA</sequence>
<proteinExistence type="predicted"/>
<reference evidence="1" key="1">
    <citation type="submission" date="2022-09" db="EMBL/GenBank/DDBJ databases">
        <title>On Diversity and Genetic Richness: Insights on Aeromonad Phage Diversity through Physicochemical and Molecular Analysis.</title>
        <authorList>
            <person name="Papa D.M."/>
            <person name="Rousseau G."/>
            <person name="Tremblay D."/>
            <person name="Labrie S."/>
            <person name="Gutierrez T.A."/>
            <person name="Ramos J.D."/>
            <person name="Moineau S."/>
        </authorList>
    </citation>
    <scope>NUCLEOTIDE SEQUENCE</scope>
</reference>